<protein>
    <submittedName>
        <fullName evidence="1">Uncharacterized protein</fullName>
    </submittedName>
</protein>
<dbReference type="Proteomes" id="UP000294930">
    <property type="component" value="Unassembled WGS sequence"/>
</dbReference>
<gene>
    <name evidence="1" type="ORF">A8975_1374</name>
</gene>
<comment type="caution">
    <text evidence="1">The sequence shown here is derived from an EMBL/GenBank/DDBJ whole genome shotgun (WGS) entry which is preliminary data.</text>
</comment>
<evidence type="ECO:0000313" key="2">
    <source>
        <dbReference type="Proteomes" id="UP000294930"/>
    </source>
</evidence>
<organism evidence="1 2">
    <name type="scientific">Meridianimaribacter flavus</name>
    <dbReference type="NCBI Taxonomy" id="571115"/>
    <lineage>
        <taxon>Bacteria</taxon>
        <taxon>Pseudomonadati</taxon>
        <taxon>Bacteroidota</taxon>
        <taxon>Flavobacteriia</taxon>
        <taxon>Flavobacteriales</taxon>
        <taxon>Flavobacteriaceae</taxon>
        <taxon>Meridianimaribacter</taxon>
    </lineage>
</organism>
<dbReference type="RefSeq" id="WP_166667454.1">
    <property type="nucleotide sequence ID" value="NZ_SOQZ01000002.1"/>
</dbReference>
<keyword evidence="2" id="KW-1185">Reference proteome</keyword>
<evidence type="ECO:0000313" key="1">
    <source>
        <dbReference type="EMBL" id="TDY12608.1"/>
    </source>
</evidence>
<dbReference type="EMBL" id="SOQZ01000002">
    <property type="protein sequence ID" value="TDY12608.1"/>
    <property type="molecule type" value="Genomic_DNA"/>
</dbReference>
<proteinExistence type="predicted"/>
<sequence>MKKNVIIILVFMFSINIYGFHKDKYYQKNFGNIKTFVKTAWENYGSTIDVELIGKLAQELSERLSYKDTIILEFRHDYTTQFPPLTIVENGNPNKIYLINEDLQYIKKWQKESYKFKNGKSAICIRQLNSEFDIWNTLKLIEYCITNEFDSNLRKSKYDYPYDDFDSKIDEISYFGMETELIRTITQSENSALLAELKEEKIEFYSDKNINGYYQNGLYCFDSSKLKFKTETLSYLTNLDKGVCIFNSIDTFVYLSDTVQNQKVHKLDSEGIYPFYSYGFNIIEHKQLDSGIFIRRAGRGMKGFVFSEENNEIIEVIEK</sequence>
<name>A0ABY2G6D8_9FLAO</name>
<reference evidence="1 2" key="1">
    <citation type="submission" date="2019-03" db="EMBL/GenBank/DDBJ databases">
        <title>Genomic Encyclopedia of Type Strains, Phase III (KMG-III): the genomes of soil and plant-associated and newly described type strains.</title>
        <authorList>
            <person name="Whitman W."/>
        </authorList>
    </citation>
    <scope>NUCLEOTIDE SEQUENCE [LARGE SCALE GENOMIC DNA]</scope>
    <source>
        <strain evidence="1 2">CGMCC 1.10957</strain>
    </source>
</reference>
<accession>A0ABY2G6D8</accession>